<name>A0ABW1RZ53_9LACO</name>
<dbReference type="Gene3D" id="3.90.180.10">
    <property type="entry name" value="Medium-chain alcohol dehydrogenases, catalytic domain"/>
    <property type="match status" value="1"/>
</dbReference>
<dbReference type="Pfam" id="PF08240">
    <property type="entry name" value="ADH_N"/>
    <property type="match status" value="1"/>
</dbReference>
<dbReference type="Pfam" id="PF00107">
    <property type="entry name" value="ADH_zinc_N"/>
    <property type="match status" value="1"/>
</dbReference>
<dbReference type="SMART" id="SM00829">
    <property type="entry name" value="PKS_ER"/>
    <property type="match status" value="1"/>
</dbReference>
<dbReference type="PANTHER" id="PTHR44154">
    <property type="entry name" value="QUINONE OXIDOREDUCTASE"/>
    <property type="match status" value="1"/>
</dbReference>
<dbReference type="CDD" id="cd08253">
    <property type="entry name" value="zeta_crystallin"/>
    <property type="match status" value="1"/>
</dbReference>
<keyword evidence="4" id="KW-1185">Reference proteome</keyword>
<feature type="domain" description="Enoyl reductase (ER)" evidence="2">
    <location>
        <begin position="10"/>
        <end position="317"/>
    </location>
</feature>
<dbReference type="PANTHER" id="PTHR44154:SF1">
    <property type="entry name" value="QUINONE OXIDOREDUCTASE"/>
    <property type="match status" value="1"/>
</dbReference>
<protein>
    <submittedName>
        <fullName evidence="3">NADPH:quinone reductase</fullName>
    </submittedName>
</protein>
<reference evidence="4" key="1">
    <citation type="journal article" date="2019" name="Int. J. Syst. Evol. Microbiol.">
        <title>The Global Catalogue of Microorganisms (GCM) 10K type strain sequencing project: providing services to taxonomists for standard genome sequencing and annotation.</title>
        <authorList>
            <consortium name="The Broad Institute Genomics Platform"/>
            <consortium name="The Broad Institute Genome Sequencing Center for Infectious Disease"/>
            <person name="Wu L."/>
            <person name="Ma J."/>
        </authorList>
    </citation>
    <scope>NUCLEOTIDE SEQUENCE [LARGE SCALE GENOMIC DNA]</scope>
    <source>
        <strain evidence="4">CCM 8933</strain>
    </source>
</reference>
<organism evidence="3 4">
    <name type="scientific">Lactiplantibacillus daowaiensis</name>
    <dbReference type="NCBI Taxonomy" id="2559918"/>
    <lineage>
        <taxon>Bacteria</taxon>
        <taxon>Bacillati</taxon>
        <taxon>Bacillota</taxon>
        <taxon>Bacilli</taxon>
        <taxon>Lactobacillales</taxon>
        <taxon>Lactobacillaceae</taxon>
        <taxon>Lactiplantibacillus</taxon>
    </lineage>
</organism>
<accession>A0ABW1RZ53</accession>
<dbReference type="InterPro" id="IPR020843">
    <property type="entry name" value="ER"/>
</dbReference>
<keyword evidence="1" id="KW-0521">NADP</keyword>
<dbReference type="Gene3D" id="3.40.50.720">
    <property type="entry name" value="NAD(P)-binding Rossmann-like Domain"/>
    <property type="match status" value="1"/>
</dbReference>
<gene>
    <name evidence="3" type="ORF">ACFP5Y_06300</name>
</gene>
<evidence type="ECO:0000259" key="2">
    <source>
        <dbReference type="SMART" id="SM00829"/>
    </source>
</evidence>
<dbReference type="InterPro" id="IPR036291">
    <property type="entry name" value="NAD(P)-bd_dom_sf"/>
</dbReference>
<evidence type="ECO:0000313" key="4">
    <source>
        <dbReference type="Proteomes" id="UP001596282"/>
    </source>
</evidence>
<evidence type="ECO:0000256" key="1">
    <source>
        <dbReference type="ARBA" id="ARBA00022857"/>
    </source>
</evidence>
<dbReference type="SUPFAM" id="SSF50129">
    <property type="entry name" value="GroES-like"/>
    <property type="match status" value="1"/>
</dbReference>
<dbReference type="RefSeq" id="WP_137628445.1">
    <property type="nucleotide sequence ID" value="NZ_BJDJ01000008.1"/>
</dbReference>
<dbReference type="InterPro" id="IPR051603">
    <property type="entry name" value="Zinc-ADH_QOR/CCCR"/>
</dbReference>
<comment type="caution">
    <text evidence="3">The sequence shown here is derived from an EMBL/GenBank/DDBJ whole genome shotgun (WGS) entry which is preliminary data.</text>
</comment>
<dbReference type="Proteomes" id="UP001596282">
    <property type="component" value="Unassembled WGS sequence"/>
</dbReference>
<dbReference type="InterPro" id="IPR013149">
    <property type="entry name" value="ADH-like_C"/>
</dbReference>
<sequence length="325" mass="34364">MQAAFITHTGGPEMIQVGQQPVPKIDATEVLIKVAAVAVNHVDTFVRSGGFKTAMTFPFVIGRDAVGTVVETGSAVTTIQVGDRVWTNSMGYDGRPGVTSDYAALPVERVFLAPAGVDDLPLIAAVHSAATATILLTAISVVKAGMTVLIEGAAGHVGTKLVQVAKAQGATVIATANPRDFERLTKLGADQVLDYHRDFAAAINTKVQTIVDTSGKVALTTNLALLAQGGTIALITAPANNQFTFNVREFYTQQQHLEGFVISHASLSQLQAAGKLLNQWFAQGRLLDDEIQVLPFSQASRAHQLVETNGTKARVVLVPDELDAE</sequence>
<dbReference type="SUPFAM" id="SSF51735">
    <property type="entry name" value="NAD(P)-binding Rossmann-fold domains"/>
    <property type="match status" value="1"/>
</dbReference>
<dbReference type="EMBL" id="JBHSSC010000016">
    <property type="protein sequence ID" value="MFC6180825.1"/>
    <property type="molecule type" value="Genomic_DNA"/>
</dbReference>
<evidence type="ECO:0000313" key="3">
    <source>
        <dbReference type="EMBL" id="MFC6180825.1"/>
    </source>
</evidence>
<proteinExistence type="predicted"/>
<dbReference type="InterPro" id="IPR013154">
    <property type="entry name" value="ADH-like_N"/>
</dbReference>
<dbReference type="InterPro" id="IPR011032">
    <property type="entry name" value="GroES-like_sf"/>
</dbReference>